<comment type="caution">
    <text evidence="6">The sequence shown here is derived from an EMBL/GenBank/DDBJ whole genome shotgun (WGS) entry which is preliminary data.</text>
</comment>
<dbReference type="InterPro" id="IPR013932">
    <property type="entry name" value="TATA-bd_TIP120"/>
</dbReference>
<gene>
    <name evidence="6" type="ORF">FBUS_05890</name>
</gene>
<evidence type="ECO:0000256" key="4">
    <source>
        <dbReference type="SAM" id="SignalP"/>
    </source>
</evidence>
<dbReference type="InterPro" id="IPR016024">
    <property type="entry name" value="ARM-type_fold"/>
</dbReference>
<sequence length="545" mass="58260">MAIHLIALLLEWDGDVGVHVSQALVADTFLQPLISLAHSPLLCGQALDAMLRLMRAIGRQTVRSEKDHAVTMLFVAQLLAPLNGSGLIACGLNSGPNATGTLHRDALPSVAQCVTELLADLPVNTPPGQPVSPTNVSSLTMAVDRLLAAVKNPESSAAQVYLNLLILGELGSKLDLSNRIDLREMLISCLSTSAAQSSSTNKTTHSTNGSVIISEEVKPAAALSLGRLVAGQPDNLLPFLVDRIAEAANSATAAVALSASDLGSQHQLYHLLQALRKVLVGLAGLSTNTTLKTHLDSIWSLLIASAGLPAEGIRNIVAECLGRLVFVAPRQLMDRLRQQLNSPEASNSPLIRCTLVTAVKFILFVTDLDNSSQNQLAGQLRNETLDWPSGLVASPLCIPQPSGQSGVIGSASVDAVCQSSALQEIDAILCQDQPSSVLLDFLSRLADPDLLVRRAALIALNTAAHHRPALVRPLLTRQVVTNSRQGQASLIQLLYAETVVRKELIREVQMGPFKHYEDDGLDTRKVRFLCCMLPLHCCSLSYFHI</sequence>
<feature type="domain" description="TATA-binding protein interacting (TIP20)" evidence="5">
    <location>
        <begin position="488"/>
        <end position="536"/>
    </location>
</feature>
<reference evidence="6" key="1">
    <citation type="submission" date="2019-05" db="EMBL/GenBank/DDBJ databases">
        <title>Annotation for the trematode Fasciolopsis buski.</title>
        <authorList>
            <person name="Choi Y.-J."/>
        </authorList>
    </citation>
    <scope>NUCLEOTIDE SEQUENCE</scope>
    <source>
        <strain evidence="6">HT</strain>
        <tissue evidence="6">Whole worm</tissue>
    </source>
</reference>
<proteinExistence type="inferred from homology"/>
<protein>
    <submittedName>
        <fullName evidence="6">Cullin-associated NEDD8-dissociated protein 1</fullName>
    </submittedName>
</protein>
<name>A0A8E0VLN4_9TREM</name>
<dbReference type="EMBL" id="LUCM01003073">
    <property type="protein sequence ID" value="KAA0196369.1"/>
    <property type="molecule type" value="Genomic_DNA"/>
</dbReference>
<dbReference type="GO" id="GO:0010265">
    <property type="term" value="P:SCF complex assembly"/>
    <property type="evidence" value="ECO:0007669"/>
    <property type="project" value="InterPro"/>
</dbReference>
<evidence type="ECO:0000256" key="2">
    <source>
        <dbReference type="ARBA" id="ARBA00022737"/>
    </source>
</evidence>
<dbReference type="OrthoDB" id="6260732at2759"/>
<feature type="signal peptide" evidence="4">
    <location>
        <begin position="1"/>
        <end position="17"/>
    </location>
</feature>
<feature type="chain" id="PRO_5034377868" evidence="4">
    <location>
        <begin position="18"/>
        <end position="545"/>
    </location>
</feature>
<evidence type="ECO:0000256" key="1">
    <source>
        <dbReference type="ARBA" id="ARBA00007657"/>
    </source>
</evidence>
<evidence type="ECO:0000259" key="5">
    <source>
        <dbReference type="Pfam" id="PF08623"/>
    </source>
</evidence>
<accession>A0A8E0VLN4</accession>
<dbReference type="InterPro" id="IPR011989">
    <property type="entry name" value="ARM-like"/>
</dbReference>
<keyword evidence="3" id="KW-0833">Ubl conjugation pathway</keyword>
<dbReference type="PANTHER" id="PTHR12696">
    <property type="entry name" value="TIP120"/>
    <property type="match status" value="1"/>
</dbReference>
<dbReference type="AlphaFoldDB" id="A0A8E0VLN4"/>
<evidence type="ECO:0000313" key="7">
    <source>
        <dbReference type="Proteomes" id="UP000728185"/>
    </source>
</evidence>
<dbReference type="InterPro" id="IPR039852">
    <property type="entry name" value="CAND1/CAND2"/>
</dbReference>
<dbReference type="SUPFAM" id="SSF48371">
    <property type="entry name" value="ARM repeat"/>
    <property type="match status" value="1"/>
</dbReference>
<comment type="similarity">
    <text evidence="1">Belongs to the CAND family.</text>
</comment>
<keyword evidence="7" id="KW-1185">Reference proteome</keyword>
<dbReference type="Proteomes" id="UP000728185">
    <property type="component" value="Unassembled WGS sequence"/>
</dbReference>
<organism evidence="6 7">
    <name type="scientific">Fasciolopsis buskii</name>
    <dbReference type="NCBI Taxonomy" id="27845"/>
    <lineage>
        <taxon>Eukaryota</taxon>
        <taxon>Metazoa</taxon>
        <taxon>Spiralia</taxon>
        <taxon>Lophotrochozoa</taxon>
        <taxon>Platyhelminthes</taxon>
        <taxon>Trematoda</taxon>
        <taxon>Digenea</taxon>
        <taxon>Plagiorchiida</taxon>
        <taxon>Echinostomata</taxon>
        <taxon>Echinostomatoidea</taxon>
        <taxon>Fasciolidae</taxon>
        <taxon>Fasciolopsis</taxon>
    </lineage>
</organism>
<evidence type="ECO:0000313" key="6">
    <source>
        <dbReference type="EMBL" id="KAA0196369.1"/>
    </source>
</evidence>
<evidence type="ECO:0000256" key="3">
    <source>
        <dbReference type="ARBA" id="ARBA00022786"/>
    </source>
</evidence>
<keyword evidence="4" id="KW-0732">Signal</keyword>
<keyword evidence="2" id="KW-0677">Repeat</keyword>
<dbReference type="Pfam" id="PF08623">
    <property type="entry name" value="TIP120"/>
    <property type="match status" value="1"/>
</dbReference>
<dbReference type="Gene3D" id="1.25.10.10">
    <property type="entry name" value="Leucine-rich Repeat Variant"/>
    <property type="match status" value="1"/>
</dbReference>